<gene>
    <name evidence="1" type="ORF">GSUB_06235</name>
</gene>
<reference evidence="1 2" key="1">
    <citation type="journal article" date="2015" name="Genome Announc.">
        <title>Genomes of Geoalkalibacter ferrihydriticus Z-0531T and Geoalkalibacter subterraneus Red1T, Two Haloalkaliphilic Metal-Reducing Deltaproteobacteria.</title>
        <authorList>
            <person name="Badalamenti J.P."/>
            <person name="Krajmalnik-Brown R."/>
            <person name="Torres C.I."/>
            <person name="Bond D.R."/>
        </authorList>
    </citation>
    <scope>NUCLEOTIDE SEQUENCE [LARGE SCALE GENOMIC DNA]</scope>
    <source>
        <strain evidence="1 2">Red1</strain>
    </source>
</reference>
<evidence type="ECO:0000313" key="2">
    <source>
        <dbReference type="Proteomes" id="UP000035036"/>
    </source>
</evidence>
<dbReference type="Proteomes" id="UP000035036">
    <property type="component" value="Chromosome"/>
</dbReference>
<organism evidence="1 2">
    <name type="scientific">Geoalkalibacter subterraneus</name>
    <dbReference type="NCBI Taxonomy" id="483547"/>
    <lineage>
        <taxon>Bacteria</taxon>
        <taxon>Pseudomonadati</taxon>
        <taxon>Thermodesulfobacteriota</taxon>
        <taxon>Desulfuromonadia</taxon>
        <taxon>Desulfuromonadales</taxon>
        <taxon>Geoalkalibacteraceae</taxon>
        <taxon>Geoalkalibacter</taxon>
    </lineage>
</organism>
<evidence type="ECO:0000313" key="1">
    <source>
        <dbReference type="EMBL" id="AJF06230.1"/>
    </source>
</evidence>
<protein>
    <submittedName>
        <fullName evidence="1">Uncharacterized protein</fullName>
    </submittedName>
</protein>
<sequence>MVALRDTINDALAKNIEPHEPIRTEVRWSRPWGNDFCMPWVGLKFITLSPELVTRINERLSDP</sequence>
<dbReference type="AlphaFoldDB" id="A0A0B5FQ69"/>
<keyword evidence="2" id="KW-1185">Reference proteome</keyword>
<dbReference type="STRING" id="483547.GSUB_06235"/>
<dbReference type="KEGG" id="gsb:GSUB_06235"/>
<name>A0A0B5FQ69_9BACT</name>
<proteinExistence type="predicted"/>
<accession>A0A0B5FQ69</accession>
<dbReference type="EMBL" id="CP010311">
    <property type="protein sequence ID" value="AJF06230.1"/>
    <property type="molecule type" value="Genomic_DNA"/>
</dbReference>
<dbReference type="HOGENOM" id="CLU_2879490_0_0_7"/>